<protein>
    <submittedName>
        <fullName evidence="1">Uncharacterized protein</fullName>
    </submittedName>
</protein>
<dbReference type="KEGG" id="vg:15613048"/>
<dbReference type="GeneID" id="15613048"/>
<proteinExistence type="predicted"/>
<name>A0A916KPF6_CBEPV</name>
<evidence type="ECO:0000313" key="1">
    <source>
        <dbReference type="EMBL" id="CCU55626.1"/>
    </source>
</evidence>
<evidence type="ECO:0000313" key="2">
    <source>
        <dbReference type="Proteomes" id="UP000792220"/>
    </source>
</evidence>
<dbReference type="Proteomes" id="UP000792220">
    <property type="component" value="Genome"/>
</dbReference>
<reference evidence="1" key="1">
    <citation type="journal article" date="2013" name="J. Virol.">
        <title>New Insights into the Evolution of Entomopoxvirinae from the Complete Genome Sequences of Four Entomopoxviruses Infecting Adoxophyes honmai, Choristoneura biennis, Choristoneura rosaceana, and Mythimna separata.</title>
        <authorList>
            <person name="Theze J."/>
            <person name="Takatsuka J."/>
            <person name="Li Z."/>
            <person name="Gallais J."/>
            <person name="Doucet D."/>
            <person name="Arif B."/>
            <person name="Nakai M."/>
            <person name="Herniou E.A."/>
        </authorList>
    </citation>
    <scope>NUCLEOTIDE SEQUENCE</scope>
</reference>
<dbReference type="EMBL" id="HF679132">
    <property type="protein sequence ID" value="CCU55626.1"/>
    <property type="molecule type" value="Genomic_DNA"/>
</dbReference>
<gene>
    <name evidence="1" type="ORF">CHBEV_058</name>
</gene>
<keyword evidence="2" id="KW-1185">Reference proteome</keyword>
<dbReference type="RefSeq" id="YP_008004128.1">
    <property type="nucleotide sequence ID" value="NC_021248.1"/>
</dbReference>
<organismHost>
    <name type="scientific">Choristoneura fumiferana</name>
    <name type="common">Spruce budworm moth</name>
    <name type="synonym">Archips fumiferana</name>
    <dbReference type="NCBI Taxonomy" id="7141"/>
</organismHost>
<sequence length="50" mass="6309">MDIEYICVNCLRCKQCNFISYSLKGLKIHYKKFHKITYNYNLQKYWRPWI</sequence>
<organism evidence="1 2">
    <name type="scientific">Choristoneura biennis entomopoxvirus</name>
    <name type="common">CbEPV</name>
    <dbReference type="NCBI Taxonomy" id="10288"/>
    <lineage>
        <taxon>Viruses</taxon>
        <taxon>Varidnaviria</taxon>
        <taxon>Bamfordvirae</taxon>
        <taxon>Nucleocytoviricota</taxon>
        <taxon>Pokkesviricetes</taxon>
        <taxon>Chitovirales</taxon>
        <taxon>Poxviridae</taxon>
        <taxon>Entomopoxvirinae</taxon>
        <taxon>Betaentomopoxvirus</taxon>
        <taxon>Betaentomopoxvirus cbiennis</taxon>
    </lineage>
</organism>
<accession>A0A916KPF6</accession>